<name>A0A1G9H6S2_9MICO</name>
<dbReference type="RefSeq" id="WP_092325092.1">
    <property type="nucleotide sequence ID" value="NZ_FNFU01000027.1"/>
</dbReference>
<organism evidence="4 5">
    <name type="scientific">Cryobacterium psychrotolerans</name>
    <dbReference type="NCBI Taxonomy" id="386301"/>
    <lineage>
        <taxon>Bacteria</taxon>
        <taxon>Bacillati</taxon>
        <taxon>Actinomycetota</taxon>
        <taxon>Actinomycetes</taxon>
        <taxon>Micrococcales</taxon>
        <taxon>Microbacteriaceae</taxon>
        <taxon>Cryobacterium</taxon>
    </lineage>
</organism>
<feature type="binding site" evidence="2">
    <location>
        <begin position="228"/>
        <end position="231"/>
    </location>
    <ligand>
        <name>dihydroxyacetone phosphate</name>
        <dbReference type="ChEBI" id="CHEBI:57642"/>
    </ligand>
</feature>
<dbReference type="PANTHER" id="PTHR30304">
    <property type="entry name" value="D-TAGATOSE-1,6-BISPHOSPHATE ALDOLASE"/>
    <property type="match status" value="1"/>
</dbReference>
<protein>
    <submittedName>
        <fullName evidence="4">Fructose-bisphosphate aldolase</fullName>
    </submittedName>
</protein>
<dbReference type="AlphaFoldDB" id="A0A1G9H6S2"/>
<evidence type="ECO:0000256" key="2">
    <source>
        <dbReference type="PIRSR" id="PIRSR001359-2"/>
    </source>
</evidence>
<dbReference type="PANTHER" id="PTHR30304:SF0">
    <property type="entry name" value="D-TAGATOSE-1,6-BISPHOSPHATE ALDOLASE SUBUNIT GATY-RELATED"/>
    <property type="match status" value="1"/>
</dbReference>
<evidence type="ECO:0000313" key="4">
    <source>
        <dbReference type="EMBL" id="SDL08559.1"/>
    </source>
</evidence>
<dbReference type="EMBL" id="FNFU01000027">
    <property type="protein sequence ID" value="SDL08559.1"/>
    <property type="molecule type" value="Genomic_DNA"/>
</dbReference>
<dbReference type="GO" id="GO:0005975">
    <property type="term" value="P:carbohydrate metabolic process"/>
    <property type="evidence" value="ECO:0007669"/>
    <property type="project" value="InterPro"/>
</dbReference>
<dbReference type="GO" id="GO:0005829">
    <property type="term" value="C:cytosol"/>
    <property type="evidence" value="ECO:0007669"/>
    <property type="project" value="TreeGrafter"/>
</dbReference>
<dbReference type="GO" id="GO:0009025">
    <property type="term" value="F:tagatose-bisphosphate aldolase activity"/>
    <property type="evidence" value="ECO:0007669"/>
    <property type="project" value="TreeGrafter"/>
</dbReference>
<dbReference type="PIRSF" id="PIRSF001359">
    <property type="entry name" value="F_bP_aldolase_II"/>
    <property type="match status" value="1"/>
</dbReference>
<feature type="active site" description="Proton donor" evidence="1">
    <location>
        <position position="81"/>
    </location>
</feature>
<feature type="binding site" evidence="3">
    <location>
        <position position="103"/>
    </location>
    <ligand>
        <name>Zn(2+)</name>
        <dbReference type="ChEBI" id="CHEBI:29105"/>
        <label>2</label>
    </ligand>
</feature>
<feature type="binding site" evidence="3">
    <location>
        <position position="206"/>
    </location>
    <ligand>
        <name>Zn(2+)</name>
        <dbReference type="ChEBI" id="CHEBI:29105"/>
        <label>1</label>
        <note>catalytic</note>
    </ligand>
</feature>
<feature type="binding site" evidence="3">
    <location>
        <position position="82"/>
    </location>
    <ligand>
        <name>Zn(2+)</name>
        <dbReference type="ChEBI" id="CHEBI:29105"/>
        <label>1</label>
        <note>catalytic</note>
    </ligand>
</feature>
<dbReference type="STRING" id="386301.SAMN05216282_12710"/>
<dbReference type="InterPro" id="IPR050246">
    <property type="entry name" value="Class_II_FBP_aldolase"/>
</dbReference>
<dbReference type="GO" id="GO:0008270">
    <property type="term" value="F:zinc ion binding"/>
    <property type="evidence" value="ECO:0007669"/>
    <property type="project" value="InterPro"/>
</dbReference>
<keyword evidence="3" id="KW-0862">Zinc</keyword>
<reference evidence="4 5" key="1">
    <citation type="submission" date="2016-10" db="EMBL/GenBank/DDBJ databases">
        <authorList>
            <person name="de Groot N.N."/>
        </authorList>
    </citation>
    <scope>NUCLEOTIDE SEQUENCE [LARGE SCALE GENOMIC DNA]</scope>
    <source>
        <strain evidence="4 5">CGMCC 1.5382</strain>
    </source>
</reference>
<dbReference type="InterPro" id="IPR000771">
    <property type="entry name" value="FBA_II"/>
</dbReference>
<evidence type="ECO:0000256" key="3">
    <source>
        <dbReference type="PIRSR" id="PIRSR001359-3"/>
    </source>
</evidence>
<feature type="binding site" evidence="2">
    <location>
        <position position="179"/>
    </location>
    <ligand>
        <name>dihydroxyacetone phosphate</name>
        <dbReference type="ChEBI" id="CHEBI:57642"/>
    </ligand>
</feature>
<dbReference type="Pfam" id="PF01116">
    <property type="entry name" value="F_bP_aldolase"/>
    <property type="match status" value="1"/>
</dbReference>
<comment type="cofactor">
    <cofactor evidence="3">
        <name>Zn(2+)</name>
        <dbReference type="ChEBI" id="CHEBI:29105"/>
    </cofactor>
    <text evidence="3">Binds 2 Zn(2+) ions per subunit. One is catalytic and the other provides a structural contribution.</text>
</comment>
<sequence>MRTQLDVLVRTALARGAAVPAFTCYDFTTALAVVEAAEHIGAGVILLVAPKTAASPVGLRLIRALRGLADAAAVPVSIQLDHASDITAILAGVAAGADAVLVDGSALTYEENIQLVRAARDAIGDPGIVLEAELGGLAGDEDRAFALNASGLTDPGQVADFVARSGAQLLAVAIGNVHGRYAGEPRIRWDVLADITSRTKVPVVLHGASGLAAQDLAQAPASGVGKVNFNTELRTGVLSMLQMQILAHREDGENLLGILDLWRETVRAFTTASLETLSGRANH</sequence>
<evidence type="ECO:0000313" key="5">
    <source>
        <dbReference type="Proteomes" id="UP000198701"/>
    </source>
</evidence>
<dbReference type="SUPFAM" id="SSF51569">
    <property type="entry name" value="Aldolase"/>
    <property type="match status" value="1"/>
</dbReference>
<dbReference type="InterPro" id="IPR013785">
    <property type="entry name" value="Aldolase_TIM"/>
</dbReference>
<feature type="binding site" evidence="3">
    <location>
        <position position="178"/>
    </location>
    <ligand>
        <name>Zn(2+)</name>
        <dbReference type="ChEBI" id="CHEBI:29105"/>
        <label>1</label>
        <note>catalytic</note>
    </ligand>
</feature>
<accession>A0A1G9H6S2</accession>
<feature type="binding site" evidence="3">
    <location>
        <position position="133"/>
    </location>
    <ligand>
        <name>Zn(2+)</name>
        <dbReference type="ChEBI" id="CHEBI:29105"/>
        <label>2</label>
    </ligand>
</feature>
<dbReference type="Gene3D" id="3.20.20.70">
    <property type="entry name" value="Aldolase class I"/>
    <property type="match status" value="1"/>
</dbReference>
<evidence type="ECO:0000256" key="1">
    <source>
        <dbReference type="PIRSR" id="PIRSR001359-1"/>
    </source>
</evidence>
<keyword evidence="5" id="KW-1185">Reference proteome</keyword>
<proteinExistence type="predicted"/>
<feature type="binding site" evidence="2">
    <location>
        <begin position="207"/>
        <end position="209"/>
    </location>
    <ligand>
        <name>dihydroxyacetone phosphate</name>
        <dbReference type="ChEBI" id="CHEBI:57642"/>
    </ligand>
</feature>
<dbReference type="Proteomes" id="UP000198701">
    <property type="component" value="Unassembled WGS sequence"/>
</dbReference>
<gene>
    <name evidence="4" type="ORF">SAMN05216282_12710</name>
</gene>
<keyword evidence="3" id="KW-0479">Metal-binding</keyword>
<dbReference type="OrthoDB" id="9803995at2"/>